<dbReference type="Gramene" id="OBART02G13010.1">
    <property type="protein sequence ID" value="OBART02G13010.1"/>
    <property type="gene ID" value="OBART02G13010"/>
</dbReference>
<keyword evidence="2" id="KW-1185">Reference proteome</keyword>
<organism evidence="1">
    <name type="scientific">Oryza barthii</name>
    <dbReference type="NCBI Taxonomy" id="65489"/>
    <lineage>
        <taxon>Eukaryota</taxon>
        <taxon>Viridiplantae</taxon>
        <taxon>Streptophyta</taxon>
        <taxon>Embryophyta</taxon>
        <taxon>Tracheophyta</taxon>
        <taxon>Spermatophyta</taxon>
        <taxon>Magnoliopsida</taxon>
        <taxon>Liliopsida</taxon>
        <taxon>Poales</taxon>
        <taxon>Poaceae</taxon>
        <taxon>BOP clade</taxon>
        <taxon>Oryzoideae</taxon>
        <taxon>Oryzeae</taxon>
        <taxon>Oryzinae</taxon>
        <taxon>Oryza</taxon>
    </lineage>
</organism>
<reference evidence="1" key="2">
    <citation type="submission" date="2015-03" db="UniProtKB">
        <authorList>
            <consortium name="EnsemblPlants"/>
        </authorList>
    </citation>
    <scope>IDENTIFICATION</scope>
</reference>
<proteinExistence type="predicted"/>
<evidence type="ECO:0000313" key="1">
    <source>
        <dbReference type="EnsemblPlants" id="OBART02G13010.1"/>
    </source>
</evidence>
<accession>A0A0D3F3W4</accession>
<name>A0A0D3F3W4_9ORYZ</name>
<dbReference type="HOGENOM" id="CLU_2945341_0_0_1"/>
<protein>
    <submittedName>
        <fullName evidence="1">Uncharacterized protein</fullName>
    </submittedName>
</protein>
<evidence type="ECO:0000313" key="2">
    <source>
        <dbReference type="Proteomes" id="UP000026960"/>
    </source>
</evidence>
<dbReference type="PaxDb" id="65489-OBART02G13010.1"/>
<reference evidence="1" key="1">
    <citation type="journal article" date="2009" name="Rice">
        <title>De Novo Next Generation Sequencing of Plant Genomes.</title>
        <authorList>
            <person name="Rounsley S."/>
            <person name="Marri P.R."/>
            <person name="Yu Y."/>
            <person name="He R."/>
            <person name="Sisneros N."/>
            <person name="Goicoechea J.L."/>
            <person name="Lee S.J."/>
            <person name="Angelova A."/>
            <person name="Kudrna D."/>
            <person name="Luo M."/>
            <person name="Affourtit J."/>
            <person name="Desany B."/>
            <person name="Knight J."/>
            <person name="Niazi F."/>
            <person name="Egholm M."/>
            <person name="Wing R.A."/>
        </authorList>
    </citation>
    <scope>NUCLEOTIDE SEQUENCE [LARGE SCALE GENOMIC DNA]</scope>
    <source>
        <strain evidence="1">cv. IRGC 105608</strain>
    </source>
</reference>
<dbReference type="AlphaFoldDB" id="A0A0D3F3W4"/>
<sequence length="60" mass="6436">MSRSSSSATSELDFMEKIAAPGGCRRVSAEGKAGDVFELRRCKESPPPVSYSTSSRMPLP</sequence>
<dbReference type="EnsemblPlants" id="OBART02G13010.1">
    <property type="protein sequence ID" value="OBART02G13010.1"/>
    <property type="gene ID" value="OBART02G13010"/>
</dbReference>
<dbReference type="Proteomes" id="UP000026960">
    <property type="component" value="Chromosome 2"/>
</dbReference>